<dbReference type="AlphaFoldDB" id="A0A2A9CZV8"/>
<sequence length="736" mass="78263">MTTLGRPLRHSAAPPPRTPPAGFSVRRAVVTDRWRYVLAVASLLAGALALIALTGVLPATLALLTWWAAALTTVGLAPWQFAPTLRLHTRLALATGSALSLLTLGGTAMTLTLWLPWLLALLTVAGMVAHGIVLTRVRTSWSRRLPARDWLPRRTGWGGVGVKGAPVPIAMALCAAGGVLALALAAGATIIDPPVWGLPLALGWGWIAGLLLCTTALPLATGAREWPLAVAVGALVAVLSLSPTLAYPGPWGQSTNKHVDLAEQIIETGAPVSSVQVYNDWPGMFAASAWVSDLAGAEVGDTARWWIAAVTLLRLPLLRWFFSGLGLSGTAAWWAAAFTTLADAIGSDYFSPQSLGTLLAVAIFALALRRRPGRGGVVLLVVFGCAITVTHQLSPYMVAGGLVVLALLRLVRWWIPLTVLVPALAWTALHADAVRSFLYVSALGDLENFRPPQTVADDTLTRHIAVTTSVIALVVGILLICFLALWSLTRVSRRAVVRRLVLGRATLAEARAWACALVPAVGLVLVAVNPYGQEGIFRAALFAIPWLAALAAVAVRPRMLRRAYQAGVAVVLLATSLLAGHALDVIHQERPADLEAMRIFHSSSPDPDAPRYLLELGTGNLPTIPARMSLAPDVVSRDILGLPVAAGEDPDELAQSLTESLVGYMGGADPAQPAFALWSPTQQAFGELYAVQSAADFAQVRQAFVDSPWWEAEFERDGTVLFRFDTAAWEASEYAW</sequence>
<comment type="caution">
    <text evidence="2">The sequence shown here is derived from an EMBL/GenBank/DDBJ whole genome shotgun (WGS) entry which is preliminary data.</text>
</comment>
<feature type="transmembrane region" description="Helical" evidence="1">
    <location>
        <begin position="373"/>
        <end position="389"/>
    </location>
</feature>
<keyword evidence="1" id="KW-1133">Transmembrane helix</keyword>
<feature type="transmembrane region" description="Helical" evidence="1">
    <location>
        <begin position="36"/>
        <end position="53"/>
    </location>
</feature>
<evidence type="ECO:0000256" key="1">
    <source>
        <dbReference type="SAM" id="Phobius"/>
    </source>
</evidence>
<evidence type="ECO:0000313" key="2">
    <source>
        <dbReference type="EMBL" id="PFG19535.1"/>
    </source>
</evidence>
<feature type="transmembrane region" description="Helical" evidence="1">
    <location>
        <begin position="59"/>
        <end position="79"/>
    </location>
</feature>
<feature type="transmembrane region" description="Helical" evidence="1">
    <location>
        <begin position="320"/>
        <end position="342"/>
    </location>
</feature>
<feature type="transmembrane region" description="Helical" evidence="1">
    <location>
        <begin position="117"/>
        <end position="135"/>
    </location>
</feature>
<protein>
    <submittedName>
        <fullName evidence="2">Uncharacterized protein</fullName>
    </submittedName>
</protein>
<feature type="transmembrane region" description="Helical" evidence="1">
    <location>
        <begin position="535"/>
        <end position="554"/>
    </location>
</feature>
<feature type="transmembrane region" description="Helical" evidence="1">
    <location>
        <begin position="464"/>
        <end position="489"/>
    </location>
</feature>
<dbReference type="OrthoDB" id="139907at2"/>
<name>A0A2A9CZV8_9MICO</name>
<keyword evidence="1" id="KW-0472">Membrane</keyword>
<dbReference type="Proteomes" id="UP000224915">
    <property type="component" value="Unassembled WGS sequence"/>
</dbReference>
<evidence type="ECO:0000313" key="3">
    <source>
        <dbReference type="Proteomes" id="UP000224915"/>
    </source>
</evidence>
<feature type="transmembrane region" description="Helical" evidence="1">
    <location>
        <begin position="203"/>
        <end position="221"/>
    </location>
</feature>
<feature type="transmembrane region" description="Helical" evidence="1">
    <location>
        <begin position="91"/>
        <end position="111"/>
    </location>
</feature>
<gene>
    <name evidence="2" type="ORF">ATL40_1099</name>
</gene>
<reference evidence="2 3" key="1">
    <citation type="submission" date="2017-10" db="EMBL/GenBank/DDBJ databases">
        <title>Sequencing the genomes of 1000 actinobacteria strains.</title>
        <authorList>
            <person name="Klenk H.-P."/>
        </authorList>
    </citation>
    <scope>NUCLEOTIDE SEQUENCE [LARGE SCALE GENOMIC DNA]</scope>
    <source>
        <strain evidence="2 3">DSM 21801</strain>
    </source>
</reference>
<feature type="transmembrane region" description="Helical" evidence="1">
    <location>
        <begin position="510"/>
        <end position="529"/>
    </location>
</feature>
<dbReference type="RefSeq" id="WP_098468642.1">
    <property type="nucleotide sequence ID" value="NZ_PDJD01000001.1"/>
</dbReference>
<dbReference type="EMBL" id="PDJD01000001">
    <property type="protein sequence ID" value="PFG19535.1"/>
    <property type="molecule type" value="Genomic_DNA"/>
</dbReference>
<organism evidence="2 3">
    <name type="scientific">Serinibacter salmoneus</name>
    <dbReference type="NCBI Taxonomy" id="556530"/>
    <lineage>
        <taxon>Bacteria</taxon>
        <taxon>Bacillati</taxon>
        <taxon>Actinomycetota</taxon>
        <taxon>Actinomycetes</taxon>
        <taxon>Micrococcales</taxon>
        <taxon>Beutenbergiaceae</taxon>
        <taxon>Serinibacter</taxon>
    </lineage>
</organism>
<feature type="transmembrane region" description="Helical" evidence="1">
    <location>
        <begin position="349"/>
        <end position="367"/>
    </location>
</feature>
<proteinExistence type="predicted"/>
<accession>A0A2A9CZV8</accession>
<keyword evidence="3" id="KW-1185">Reference proteome</keyword>
<feature type="transmembrane region" description="Helical" evidence="1">
    <location>
        <begin position="169"/>
        <end position="191"/>
    </location>
</feature>
<keyword evidence="1" id="KW-0812">Transmembrane</keyword>